<proteinExistence type="predicted"/>
<comment type="caution">
    <text evidence="2">The sequence shown here is derived from an EMBL/GenBank/DDBJ whole genome shotgun (WGS) entry which is preliminary data.</text>
</comment>
<dbReference type="AlphaFoldDB" id="A0A1Y2MXE0"/>
<dbReference type="NCBIfam" id="TIGR00778">
    <property type="entry name" value="ahpD_dom"/>
    <property type="match status" value="1"/>
</dbReference>
<name>A0A1Y2MXE0_PSEAH</name>
<dbReference type="PANTHER" id="PTHR34846">
    <property type="entry name" value="4-CARBOXYMUCONOLACTONE DECARBOXYLASE FAMILY PROTEIN (AFU_ORTHOLOGUE AFUA_6G11590)"/>
    <property type="match status" value="1"/>
</dbReference>
<dbReference type="InterPro" id="IPR004675">
    <property type="entry name" value="AhpD_core"/>
</dbReference>
<dbReference type="SUPFAM" id="SSF69118">
    <property type="entry name" value="AhpD-like"/>
    <property type="match status" value="1"/>
</dbReference>
<feature type="domain" description="Carboxymuconolactone decarboxylase-like" evidence="1">
    <location>
        <begin position="13"/>
        <end position="95"/>
    </location>
</feature>
<accession>A0A1Y2MXE0</accession>
<dbReference type="PANTHER" id="PTHR34846:SF7">
    <property type="entry name" value="BLL7811 PROTEIN"/>
    <property type="match status" value="1"/>
</dbReference>
<dbReference type="GO" id="GO:0051920">
    <property type="term" value="F:peroxiredoxin activity"/>
    <property type="evidence" value="ECO:0007669"/>
    <property type="project" value="InterPro"/>
</dbReference>
<organism evidence="2 3">
    <name type="scientific">Pseudonocardia autotrophica</name>
    <name type="common">Amycolata autotrophica</name>
    <name type="synonym">Nocardia autotrophica</name>
    <dbReference type="NCBI Taxonomy" id="2074"/>
    <lineage>
        <taxon>Bacteria</taxon>
        <taxon>Bacillati</taxon>
        <taxon>Actinomycetota</taxon>
        <taxon>Actinomycetes</taxon>
        <taxon>Pseudonocardiales</taxon>
        <taxon>Pseudonocardiaceae</taxon>
        <taxon>Pseudonocardia</taxon>
    </lineage>
</organism>
<sequence length="159" mass="17670">MQPRMTKPYSHVPDSYRALSELERSTRDDTALTHRVQELVRLRASQINGCGFCVDMHSHDALAAGESTERLLAVAAWREAPYFTREERAALALTESMTRLADRPDPVPDQVWDDAAAVFDERALALLVTTIATINAWNRINVATRQLAGSHRRGAATAV</sequence>
<dbReference type="InterPro" id="IPR003779">
    <property type="entry name" value="CMD-like"/>
</dbReference>
<protein>
    <submittedName>
        <fullName evidence="2">Carboxymuconolactone decarboxylase family protein</fullName>
    </submittedName>
</protein>
<dbReference type="Gene3D" id="1.20.1290.10">
    <property type="entry name" value="AhpD-like"/>
    <property type="match status" value="1"/>
</dbReference>
<dbReference type="Proteomes" id="UP000194360">
    <property type="component" value="Unassembled WGS sequence"/>
</dbReference>
<dbReference type="RefSeq" id="WP_085913329.1">
    <property type="nucleotide sequence ID" value="NZ_AP018920.1"/>
</dbReference>
<evidence type="ECO:0000313" key="3">
    <source>
        <dbReference type="Proteomes" id="UP000194360"/>
    </source>
</evidence>
<reference evidence="2 3" key="1">
    <citation type="submission" date="2016-09" db="EMBL/GenBank/DDBJ databases">
        <title>Pseudonocardia autotrophica DSM535, a candidate organism with high potential of specific P450 cytochromes.</title>
        <authorList>
            <person name="Grumaz C."/>
            <person name="Vainshtein Y."/>
            <person name="Kirstahler P."/>
            <person name="Sohn K."/>
        </authorList>
    </citation>
    <scope>NUCLEOTIDE SEQUENCE [LARGE SCALE GENOMIC DNA]</scope>
    <source>
        <strain evidence="2 3">DSM 535</strain>
    </source>
</reference>
<dbReference type="Pfam" id="PF02627">
    <property type="entry name" value="CMD"/>
    <property type="match status" value="1"/>
</dbReference>
<dbReference type="EMBL" id="MIGB01000015">
    <property type="protein sequence ID" value="OSY39874.1"/>
    <property type="molecule type" value="Genomic_DNA"/>
</dbReference>
<dbReference type="OrthoDB" id="5185109at2"/>
<evidence type="ECO:0000259" key="1">
    <source>
        <dbReference type="Pfam" id="PF02627"/>
    </source>
</evidence>
<evidence type="ECO:0000313" key="2">
    <source>
        <dbReference type="EMBL" id="OSY39874.1"/>
    </source>
</evidence>
<keyword evidence="3" id="KW-1185">Reference proteome</keyword>
<dbReference type="InterPro" id="IPR029032">
    <property type="entry name" value="AhpD-like"/>
</dbReference>
<gene>
    <name evidence="2" type="ORF">BG845_03109</name>
</gene>
<dbReference type="STRING" id="2074.BG845_03109"/>